<protein>
    <submittedName>
        <fullName evidence="1">Deoxyribodipyrimidine photo-lyase</fullName>
    </submittedName>
</protein>
<dbReference type="Gene3D" id="1.25.40.80">
    <property type="match status" value="1"/>
</dbReference>
<dbReference type="SUPFAM" id="SSF48173">
    <property type="entry name" value="Cryptochrome/photolyase FAD-binding domain"/>
    <property type="match status" value="1"/>
</dbReference>
<dbReference type="PANTHER" id="PTHR38657:SF1">
    <property type="entry name" value="SLR1343 PROTEIN"/>
    <property type="match status" value="1"/>
</dbReference>
<dbReference type="Gene3D" id="3.40.50.620">
    <property type="entry name" value="HUPs"/>
    <property type="match status" value="1"/>
</dbReference>
<dbReference type="AlphaFoldDB" id="A0AA37T1L9"/>
<dbReference type="InterPro" id="IPR014729">
    <property type="entry name" value="Rossmann-like_a/b/a_fold"/>
</dbReference>
<reference evidence="1 2" key="1">
    <citation type="journal article" date="2014" name="Int. J. Syst. Evol. Microbiol.">
        <title>Complete genome sequence of Corynebacterium casei LMG S-19264T (=DSM 44701T), isolated from a smear-ripened cheese.</title>
        <authorList>
            <consortium name="US DOE Joint Genome Institute (JGI-PGF)"/>
            <person name="Walter F."/>
            <person name="Albersmeier A."/>
            <person name="Kalinowski J."/>
            <person name="Ruckert C."/>
        </authorList>
    </citation>
    <scope>NUCLEOTIDE SEQUENCE [LARGE SCALE GENOMIC DNA]</scope>
    <source>
        <strain evidence="1 2">NBRC 110095</strain>
    </source>
</reference>
<name>A0AA37T1L9_9GAMM</name>
<keyword evidence="2" id="KW-1185">Reference proteome</keyword>
<evidence type="ECO:0000313" key="1">
    <source>
        <dbReference type="EMBL" id="GLS24414.1"/>
    </source>
</evidence>
<dbReference type="EMBL" id="BSPD01000003">
    <property type="protein sequence ID" value="GLS24414.1"/>
    <property type="molecule type" value="Genomic_DNA"/>
</dbReference>
<dbReference type="Gene3D" id="1.10.10.1710">
    <property type="entry name" value="Deoxyribodipyrimidine photolyase-related"/>
    <property type="match status" value="1"/>
</dbReference>
<dbReference type="Proteomes" id="UP001156870">
    <property type="component" value="Unassembled WGS sequence"/>
</dbReference>
<organism evidence="1 2">
    <name type="scientific">Marinibactrum halimedae</name>
    <dbReference type="NCBI Taxonomy" id="1444977"/>
    <lineage>
        <taxon>Bacteria</taxon>
        <taxon>Pseudomonadati</taxon>
        <taxon>Pseudomonadota</taxon>
        <taxon>Gammaproteobacteria</taxon>
        <taxon>Cellvibrionales</taxon>
        <taxon>Cellvibrionaceae</taxon>
        <taxon>Marinibactrum</taxon>
    </lineage>
</organism>
<proteinExistence type="predicted"/>
<comment type="caution">
    <text evidence="1">The sequence shown here is derived from an EMBL/GenBank/DDBJ whole genome shotgun (WGS) entry which is preliminary data.</text>
</comment>
<dbReference type="RefSeq" id="WP_232595618.1">
    <property type="nucleotide sequence ID" value="NZ_BSPD01000003.1"/>
</dbReference>
<dbReference type="InterPro" id="IPR052551">
    <property type="entry name" value="UV-DNA_repair_photolyase"/>
</dbReference>
<dbReference type="Pfam" id="PF04244">
    <property type="entry name" value="DPRP"/>
    <property type="match status" value="1"/>
</dbReference>
<dbReference type="InterPro" id="IPR036134">
    <property type="entry name" value="Crypto/Photolyase_FAD-like_sf"/>
</dbReference>
<dbReference type="PANTHER" id="PTHR38657">
    <property type="entry name" value="SLR1343 PROTEIN"/>
    <property type="match status" value="1"/>
</dbReference>
<accession>A0AA37T1L9</accession>
<evidence type="ECO:0000313" key="2">
    <source>
        <dbReference type="Proteomes" id="UP001156870"/>
    </source>
</evidence>
<dbReference type="Gene3D" id="1.10.579.10">
    <property type="entry name" value="DNA Cyclobutane Dipyrimidine Photolyase, subunit A, domain 3"/>
    <property type="match status" value="1"/>
</dbReference>
<dbReference type="InterPro" id="IPR007357">
    <property type="entry name" value="PhrB-like"/>
</dbReference>
<gene>
    <name evidence="1" type="ORF">GCM10007877_01250</name>
</gene>
<sequence length="555" mass="64549">MKILSSYRTLRLILGDQLNASHSWYKEKDKSVLYLIAELRQETDYVVHHIQKISAFFAGMQQFAQALSASGHHVLHLTLDDTTSYTQQGALTELIQDTCQHYQISHVEYQQPDEYRVEQQLSQYAESLSVSSEGVNKARYPMCCDCVESEHFLNTRKELSQYFSPGKRYKMEVFYRKMRQKWNVLMVDGNPEGGKWNFDADNRNKLKKADIADLPAPLVFSNEVTKIVQRIEKHKINVIGTIEPISGKTKEALEKPNYQLPWPINRQQSLQLLHFFCNVCLPNFGRFQDAMTCESPHQWSLYHSRLSFSLNAKMLHPKQVIDAAVEAYRQSHQEPDIEQKITLAQVEGFIRQILGWREFVRGLYWANMPQYEHVNYFSASRSLPSYFWDANTKMNCIHHAVQQSLDYAYAHHIQRLMITGNFCMLAGIRPEEVDEWYLGIYIDALQWVELPNTRGMSQFADGGWLATKPYAASGSYTNKMSDYCKSCFYSVKEKTGEKACPINSLYWNFIHQHESVLKTNPRMSMIYRVWEKMNESDRVGILERASTLLQALPKL</sequence>